<evidence type="ECO:0000313" key="2">
    <source>
        <dbReference type="EMBL" id="KAJ1255198.1"/>
    </source>
</evidence>
<gene>
    <name evidence="2" type="ORF">BS78_K279200</name>
</gene>
<name>A0A9W7XAS1_9POAL</name>
<dbReference type="EMBL" id="MU629792">
    <property type="protein sequence ID" value="KAJ1255198.1"/>
    <property type="molecule type" value="Genomic_DNA"/>
</dbReference>
<sequence length="52" mass="5505">MTRQGRGGSAGVLRKRRMASPSSSTAAADRIPIDGSDGRQQTEPQDAGFCIR</sequence>
<feature type="compositionally biased region" description="Gly residues" evidence="1">
    <location>
        <begin position="1"/>
        <end position="10"/>
    </location>
</feature>
<evidence type="ECO:0000256" key="1">
    <source>
        <dbReference type="SAM" id="MobiDB-lite"/>
    </source>
</evidence>
<feature type="region of interest" description="Disordered" evidence="1">
    <location>
        <begin position="1"/>
        <end position="52"/>
    </location>
</feature>
<proteinExistence type="predicted"/>
<evidence type="ECO:0000313" key="3">
    <source>
        <dbReference type="Proteomes" id="UP001164776"/>
    </source>
</evidence>
<organism evidence="2 3">
    <name type="scientific">Paspalum vaginatum</name>
    <name type="common">seashore paspalum</name>
    <dbReference type="NCBI Taxonomy" id="158149"/>
    <lineage>
        <taxon>Eukaryota</taxon>
        <taxon>Viridiplantae</taxon>
        <taxon>Streptophyta</taxon>
        <taxon>Embryophyta</taxon>
        <taxon>Tracheophyta</taxon>
        <taxon>Spermatophyta</taxon>
        <taxon>Magnoliopsida</taxon>
        <taxon>Liliopsida</taxon>
        <taxon>Poales</taxon>
        <taxon>Poaceae</taxon>
        <taxon>PACMAD clade</taxon>
        <taxon>Panicoideae</taxon>
        <taxon>Andropogonodae</taxon>
        <taxon>Paspaleae</taxon>
        <taxon>Paspalinae</taxon>
        <taxon>Paspalum</taxon>
    </lineage>
</organism>
<comment type="caution">
    <text evidence="2">The sequence shown here is derived from an EMBL/GenBank/DDBJ whole genome shotgun (WGS) entry which is preliminary data.</text>
</comment>
<protein>
    <submittedName>
        <fullName evidence="2">Uncharacterized protein</fullName>
    </submittedName>
</protein>
<dbReference type="AlphaFoldDB" id="A0A9W7XAS1"/>
<keyword evidence="3" id="KW-1185">Reference proteome</keyword>
<reference evidence="2 3" key="1">
    <citation type="submission" date="2022-10" db="EMBL/GenBank/DDBJ databases">
        <title>WGS assembly of Paspalum vaginatum 540-79.</title>
        <authorList>
            <person name="Sun G."/>
            <person name="Wase N."/>
            <person name="Shu S."/>
            <person name="Jenkins J."/>
            <person name="Zhou B."/>
            <person name="Torres-Rodriguez J."/>
            <person name="Chen C."/>
            <person name="Sandor L."/>
            <person name="Plott C."/>
            <person name="Yoshinga Y."/>
            <person name="Daum C."/>
            <person name="Qi P."/>
            <person name="Barry K."/>
            <person name="Lipzen A."/>
            <person name="Berry L."/>
            <person name="Pedersen C."/>
            <person name="Gottilla T."/>
            <person name="Foltz A."/>
            <person name="Yu H."/>
            <person name="O'Malley R."/>
            <person name="Zhang C."/>
            <person name="Devos K."/>
            <person name="Sigmon B."/>
            <person name="Yu B."/>
            <person name="Obata T."/>
            <person name="Schmutz J."/>
            <person name="Schnable J."/>
        </authorList>
    </citation>
    <scope>NUCLEOTIDE SEQUENCE [LARGE SCALE GENOMIC DNA]</scope>
    <source>
        <strain evidence="3">cv. 540-79</strain>
    </source>
</reference>
<accession>A0A9W7XAS1</accession>
<dbReference type="Proteomes" id="UP001164776">
    <property type="component" value="Unassembled WGS sequence"/>
</dbReference>